<evidence type="ECO:0000313" key="6">
    <source>
        <dbReference type="EMBL" id="GAW92267.1"/>
    </source>
</evidence>
<dbReference type="Proteomes" id="UP000197032">
    <property type="component" value="Unassembled WGS sequence"/>
</dbReference>
<keyword evidence="7" id="KW-1185">Reference proteome</keyword>
<name>A0A1Z5HSD3_9FIRM</name>
<comment type="caution">
    <text evidence="6">The sequence shown here is derived from an EMBL/GenBank/DDBJ whole genome shotgun (WGS) entry which is preliminary data.</text>
</comment>
<dbReference type="AlphaFoldDB" id="A0A1Z5HSD3"/>
<accession>A0A1Z5HSD3</accession>
<evidence type="ECO:0000259" key="5">
    <source>
        <dbReference type="Pfam" id="PF01676"/>
    </source>
</evidence>
<dbReference type="OrthoDB" id="9778226at2"/>
<dbReference type="GO" id="GO:0009117">
    <property type="term" value="P:nucleotide metabolic process"/>
    <property type="evidence" value="ECO:0007669"/>
    <property type="project" value="InterPro"/>
</dbReference>
<sequence length="302" mass="33325">MKVLMIFIDGLGLGKEDPKVNPYHRAQTPVLDGLLGGHRLYIREEPLITADAILIPTDARLDVPGIPQSATGQTALWTGVNAARLLGYHLNGLPSPELKELLWQGNIFSWVLDRGKKAVFANAFSGDFFAGKRPRSVSTEAALAAGLKLKTVEDLEAGQAVYQDLTNEILRLRGEKVNLITPELAGRRLATIVQEHDFVLFEYFQTDVVGHRKDFARAVQILEKLDRFLGSVIKGVEKTNTLIVIVSDHGNMEDLTVGSHTLNPVPTLLVGARKEEGLEQIKSILDITPFILYMLDGQSRKI</sequence>
<dbReference type="PANTHER" id="PTHR21110">
    <property type="entry name" value="PHOSPHOPENTOMUTASE"/>
    <property type="match status" value="1"/>
</dbReference>
<dbReference type="GO" id="GO:0043094">
    <property type="term" value="P:metabolic compound salvage"/>
    <property type="evidence" value="ECO:0007669"/>
    <property type="project" value="InterPro"/>
</dbReference>
<keyword evidence="3" id="KW-0464">Manganese</keyword>
<reference evidence="7" key="1">
    <citation type="journal article" date="2017" name="Appl. Environ. Microbiol.">
        <title>Genomic analysis of Calderihabitans maritimus KKC1, a thermophilic hydrogenogenic carboxydotrophic bacterium isolated from marine sediment.</title>
        <authorList>
            <person name="Omae K."/>
            <person name="Yoneda Y."/>
            <person name="Fukuyama Y."/>
            <person name="Yoshida T."/>
            <person name="Sako Y."/>
        </authorList>
    </citation>
    <scope>NUCLEOTIDE SEQUENCE [LARGE SCALE GENOMIC DNA]</scope>
    <source>
        <strain evidence="7">KKC1</strain>
    </source>
</reference>
<dbReference type="EMBL" id="BDGJ01000065">
    <property type="protein sequence ID" value="GAW92267.1"/>
    <property type="molecule type" value="Genomic_DNA"/>
</dbReference>
<keyword evidence="2" id="KW-0479">Metal-binding</keyword>
<dbReference type="PANTHER" id="PTHR21110:SF0">
    <property type="entry name" value="PHOSPHOPENTOMUTASE"/>
    <property type="match status" value="1"/>
</dbReference>
<gene>
    <name evidence="6" type="ORF">KKC1_14230</name>
</gene>
<evidence type="ECO:0000256" key="1">
    <source>
        <dbReference type="ARBA" id="ARBA00010373"/>
    </source>
</evidence>
<keyword evidence="4" id="KW-0413">Isomerase</keyword>
<dbReference type="GO" id="GO:0000287">
    <property type="term" value="F:magnesium ion binding"/>
    <property type="evidence" value="ECO:0007669"/>
    <property type="project" value="InterPro"/>
</dbReference>
<dbReference type="RefSeq" id="WP_088553660.1">
    <property type="nucleotide sequence ID" value="NZ_BDGJ01000065.1"/>
</dbReference>
<dbReference type="GO" id="GO:0008973">
    <property type="term" value="F:phosphopentomutase activity"/>
    <property type="evidence" value="ECO:0007669"/>
    <property type="project" value="InterPro"/>
</dbReference>
<dbReference type="Pfam" id="PF01676">
    <property type="entry name" value="Metalloenzyme"/>
    <property type="match status" value="1"/>
</dbReference>
<dbReference type="InterPro" id="IPR010045">
    <property type="entry name" value="DeoB"/>
</dbReference>
<dbReference type="Gene3D" id="3.40.720.10">
    <property type="entry name" value="Alkaline Phosphatase, subunit A"/>
    <property type="match status" value="1"/>
</dbReference>
<evidence type="ECO:0000313" key="7">
    <source>
        <dbReference type="Proteomes" id="UP000197032"/>
    </source>
</evidence>
<evidence type="ECO:0000256" key="2">
    <source>
        <dbReference type="ARBA" id="ARBA00022723"/>
    </source>
</evidence>
<evidence type="ECO:0000256" key="4">
    <source>
        <dbReference type="ARBA" id="ARBA00023235"/>
    </source>
</evidence>
<dbReference type="InterPro" id="IPR017850">
    <property type="entry name" value="Alkaline_phosphatase_core_sf"/>
</dbReference>
<dbReference type="GO" id="GO:0005829">
    <property type="term" value="C:cytosol"/>
    <property type="evidence" value="ECO:0007669"/>
    <property type="project" value="TreeGrafter"/>
</dbReference>
<dbReference type="SUPFAM" id="SSF53649">
    <property type="entry name" value="Alkaline phosphatase-like"/>
    <property type="match status" value="1"/>
</dbReference>
<evidence type="ECO:0000256" key="3">
    <source>
        <dbReference type="ARBA" id="ARBA00023211"/>
    </source>
</evidence>
<organism evidence="6 7">
    <name type="scientific">Calderihabitans maritimus</name>
    <dbReference type="NCBI Taxonomy" id="1246530"/>
    <lineage>
        <taxon>Bacteria</taxon>
        <taxon>Bacillati</taxon>
        <taxon>Bacillota</taxon>
        <taxon>Clostridia</taxon>
        <taxon>Neomoorellales</taxon>
        <taxon>Calderihabitantaceae</taxon>
        <taxon>Calderihabitans</taxon>
    </lineage>
</organism>
<comment type="similarity">
    <text evidence="1">Belongs to the phosphopentomutase family.</text>
</comment>
<proteinExistence type="inferred from homology"/>
<protein>
    <submittedName>
        <fullName evidence="6">Metalloenzyme domain protein</fullName>
    </submittedName>
</protein>
<dbReference type="InterPro" id="IPR006124">
    <property type="entry name" value="Metalloenzyme"/>
</dbReference>
<feature type="domain" description="Metalloenzyme" evidence="5">
    <location>
        <begin position="1"/>
        <end position="292"/>
    </location>
</feature>